<comment type="caution">
    <text evidence="1">The sequence shown here is derived from an EMBL/GenBank/DDBJ whole genome shotgun (WGS) entry which is preliminary data.</text>
</comment>
<sequence length="81" mass="9476">MEEKLLQPQDVRHWAEGQERAEKIIAEERRCWLLQLDQETALRIYLGLASWPGARPDQNQPSPVLLAMRQAVSRLAEKQKR</sequence>
<organism evidence="1">
    <name type="scientific">Ammonifex degensii</name>
    <dbReference type="NCBI Taxonomy" id="42838"/>
    <lineage>
        <taxon>Bacteria</taxon>
        <taxon>Bacillati</taxon>
        <taxon>Bacillota</taxon>
        <taxon>Clostridia</taxon>
        <taxon>Thermoanaerobacterales</taxon>
        <taxon>Thermoanaerobacteraceae</taxon>
        <taxon>Ammonifex</taxon>
    </lineage>
</organism>
<dbReference type="EMBL" id="DSMU01000178">
    <property type="protein sequence ID" value="HEL65587.1"/>
    <property type="molecule type" value="Genomic_DNA"/>
</dbReference>
<proteinExistence type="predicted"/>
<reference evidence="1" key="1">
    <citation type="journal article" date="2020" name="mSystems">
        <title>Genome- and Community-Level Interaction Insights into Carbon Utilization and Element Cycling Functions of Hydrothermarchaeota in Hydrothermal Sediment.</title>
        <authorList>
            <person name="Zhou Z."/>
            <person name="Liu Y."/>
            <person name="Xu W."/>
            <person name="Pan J."/>
            <person name="Luo Z.H."/>
            <person name="Li M."/>
        </authorList>
    </citation>
    <scope>NUCLEOTIDE SEQUENCE [LARGE SCALE GENOMIC DNA]</scope>
    <source>
        <strain evidence="1">SpSt-300</strain>
    </source>
</reference>
<evidence type="ECO:0000313" key="1">
    <source>
        <dbReference type="EMBL" id="HEL65587.1"/>
    </source>
</evidence>
<accession>A0A7C2EIW2</accession>
<gene>
    <name evidence="1" type="ORF">ENQ34_02760</name>
</gene>
<name>A0A7C2EIW2_9THEO</name>
<protein>
    <submittedName>
        <fullName evidence="1">Uncharacterized protein</fullName>
    </submittedName>
</protein>
<dbReference type="AlphaFoldDB" id="A0A7C2EIW2"/>